<protein>
    <submittedName>
        <fullName evidence="3">DUF222 domain-containing protein</fullName>
    </submittedName>
</protein>
<evidence type="ECO:0000256" key="1">
    <source>
        <dbReference type="SAM" id="MobiDB-lite"/>
    </source>
</evidence>
<dbReference type="SMART" id="SM00507">
    <property type="entry name" value="HNHc"/>
    <property type="match status" value="1"/>
</dbReference>
<feature type="region of interest" description="Disordered" evidence="1">
    <location>
        <begin position="221"/>
        <end position="243"/>
    </location>
</feature>
<dbReference type="RefSeq" id="WP_353650614.1">
    <property type="nucleotide sequence ID" value="NZ_CP159218.1"/>
</dbReference>
<evidence type="ECO:0000259" key="2">
    <source>
        <dbReference type="SMART" id="SM00507"/>
    </source>
</evidence>
<dbReference type="InterPro" id="IPR003870">
    <property type="entry name" value="DUF222"/>
</dbReference>
<dbReference type="Pfam" id="PF02720">
    <property type="entry name" value="DUF222"/>
    <property type="match status" value="1"/>
</dbReference>
<accession>A0AAU8DU69</accession>
<dbReference type="EMBL" id="CP159218">
    <property type="protein sequence ID" value="XCG65003.1"/>
    <property type="molecule type" value="Genomic_DNA"/>
</dbReference>
<organism evidence="3">
    <name type="scientific">Nakamurella sp. A5-74</name>
    <dbReference type="NCBI Taxonomy" id="3158264"/>
    <lineage>
        <taxon>Bacteria</taxon>
        <taxon>Bacillati</taxon>
        <taxon>Actinomycetota</taxon>
        <taxon>Actinomycetes</taxon>
        <taxon>Nakamurellales</taxon>
        <taxon>Nakamurellaceae</taxon>
        <taxon>Nakamurella</taxon>
    </lineage>
</organism>
<dbReference type="InterPro" id="IPR003615">
    <property type="entry name" value="HNH_nuc"/>
</dbReference>
<feature type="compositionally biased region" description="Basic and acidic residues" evidence="1">
    <location>
        <begin position="230"/>
        <end position="243"/>
    </location>
</feature>
<dbReference type="AlphaFoldDB" id="A0AAU8DU69"/>
<name>A0AAU8DU69_9ACTN</name>
<gene>
    <name evidence="3" type="ORF">ABLG96_06785</name>
</gene>
<evidence type="ECO:0000313" key="3">
    <source>
        <dbReference type="EMBL" id="XCG65003.1"/>
    </source>
</evidence>
<feature type="domain" description="HNH nuclease" evidence="2">
    <location>
        <begin position="336"/>
        <end position="388"/>
    </location>
</feature>
<proteinExistence type="predicted"/>
<reference evidence="3" key="1">
    <citation type="submission" date="2024-05" db="EMBL/GenBank/DDBJ databases">
        <authorList>
            <person name="Cai S.Y."/>
            <person name="Jin L.M."/>
            <person name="Li H.R."/>
        </authorList>
    </citation>
    <scope>NUCLEOTIDE SEQUENCE</scope>
    <source>
        <strain evidence="3">A5-74</strain>
    </source>
</reference>
<sequence length="423" mass="45482">MTGPPPSFLERLAVIRAALPSLDGFGAQADEVSPDDLGPIIGELAEFQAQAVAQMALLIAAAESAGVVERSQCANTRAWVAQNAWHARSQAGTLARAAAVLRREDLEPVARAVLDLDVTPAVAATIADTYDKTKGTLEDGCEAKVLEWFIHTGAEHGTGTVRSLREHVIATFGKHGSLQEEQDRCTRQIDLSPGRETRDGVYQYELTLDAESRALMEAAIGPGSAPATEPDGRPDPRSVGRRRGDALVGTLRRSVSLAASAKSGGPPTTVVVTMELDKLVGRIGAGTVLGTRAQDTLLAPDTVRRMACDADIIPAVLGSDSEIVDLGRRVRLFNAAQNRALWLRDRHCTFDGCTAPAAWCRTHHLIHWLDGGLTDLANAALLCSRHHSIVHRDQLAARPIAGRIVWDRTPGSYHRLLTEVRRT</sequence>
<dbReference type="CDD" id="cd00085">
    <property type="entry name" value="HNHc"/>
    <property type="match status" value="1"/>
</dbReference>